<dbReference type="AlphaFoldDB" id="A0A4R2B6L3"/>
<reference evidence="1 2" key="1">
    <citation type="journal article" date="2015" name="Stand. Genomic Sci.">
        <title>Genomic Encyclopedia of Bacterial and Archaeal Type Strains, Phase III: the genomes of soil and plant-associated and newly described type strains.</title>
        <authorList>
            <person name="Whitman W.B."/>
            <person name="Woyke T."/>
            <person name="Klenk H.P."/>
            <person name="Zhou Y."/>
            <person name="Lilburn T.G."/>
            <person name="Beck B.J."/>
            <person name="De Vos P."/>
            <person name="Vandamme P."/>
            <person name="Eisen J.A."/>
            <person name="Garrity G."/>
            <person name="Hugenholtz P."/>
            <person name="Kyrpides N.C."/>
        </authorList>
    </citation>
    <scope>NUCLEOTIDE SEQUENCE [LARGE SCALE GENOMIC DNA]</scope>
    <source>
        <strain evidence="1 2">CV53</strain>
    </source>
</reference>
<comment type="caution">
    <text evidence="1">The sequence shown here is derived from an EMBL/GenBank/DDBJ whole genome shotgun (WGS) entry which is preliminary data.</text>
</comment>
<proteinExistence type="predicted"/>
<evidence type="ECO:0000313" key="1">
    <source>
        <dbReference type="EMBL" id="TCN22341.1"/>
    </source>
</evidence>
<gene>
    <name evidence="1" type="ORF">EV146_111181</name>
</gene>
<dbReference type="EMBL" id="SLVV01000011">
    <property type="protein sequence ID" value="TCN22341.1"/>
    <property type="molecule type" value="Genomic_DNA"/>
</dbReference>
<keyword evidence="2" id="KW-1185">Reference proteome</keyword>
<protein>
    <submittedName>
        <fullName evidence="1">Uncharacterized protein</fullName>
    </submittedName>
</protein>
<accession>A0A4R2B6L3</accession>
<sequence>MSLALENKTQRQKLRKINSLNWAIKATFWKIKIQFGSLIRILKNMSFALENKTQRQKLRKINSLNWAIKVRFESKKSRFGSQIRILEKTSNYKNSAASSCGNGAPPLRNIPSPFQQFRKRQLLLRRFPFGPGQNFSAFVTYPVIFGSFFVPSDV</sequence>
<dbReference type="Proteomes" id="UP000295689">
    <property type="component" value="Unassembled WGS sequence"/>
</dbReference>
<evidence type="ECO:0000313" key="2">
    <source>
        <dbReference type="Proteomes" id="UP000295689"/>
    </source>
</evidence>
<organism evidence="1 2">
    <name type="scientific">Mesobacillus foraminis</name>
    <dbReference type="NCBI Taxonomy" id="279826"/>
    <lineage>
        <taxon>Bacteria</taxon>
        <taxon>Bacillati</taxon>
        <taxon>Bacillota</taxon>
        <taxon>Bacilli</taxon>
        <taxon>Bacillales</taxon>
        <taxon>Bacillaceae</taxon>
        <taxon>Mesobacillus</taxon>
    </lineage>
</organism>
<name>A0A4R2B6L3_9BACI</name>